<comment type="caution">
    <text evidence="9">The sequence shown here is derived from an EMBL/GenBank/DDBJ whole genome shotgun (WGS) entry which is preliminary data.</text>
</comment>
<gene>
    <name evidence="9" type="ORF">GCM10010201_19760</name>
</gene>
<evidence type="ECO:0000256" key="8">
    <source>
        <dbReference type="SAM" id="Phobius"/>
    </source>
</evidence>
<evidence type="ECO:0000313" key="9">
    <source>
        <dbReference type="EMBL" id="GAA2521905.1"/>
    </source>
</evidence>
<feature type="transmembrane region" description="Helical" evidence="8">
    <location>
        <begin position="213"/>
        <end position="232"/>
    </location>
</feature>
<protein>
    <submittedName>
        <fullName evidence="9">Glycosyltransferase 87 family protein</fullName>
    </submittedName>
</protein>
<keyword evidence="6 8" id="KW-0472">Membrane</keyword>
<dbReference type="RefSeq" id="WP_344171499.1">
    <property type="nucleotide sequence ID" value="NZ_BAAARY010000007.1"/>
</dbReference>
<keyword evidence="5 8" id="KW-1133">Transmembrane helix</keyword>
<keyword evidence="2" id="KW-1003">Cell membrane</keyword>
<feature type="transmembrane region" description="Helical" evidence="8">
    <location>
        <begin position="304"/>
        <end position="323"/>
    </location>
</feature>
<evidence type="ECO:0000256" key="5">
    <source>
        <dbReference type="ARBA" id="ARBA00022989"/>
    </source>
</evidence>
<feature type="transmembrane region" description="Helical" evidence="8">
    <location>
        <begin position="132"/>
        <end position="150"/>
    </location>
</feature>
<feature type="transmembrane region" description="Helical" evidence="8">
    <location>
        <begin position="162"/>
        <end position="179"/>
    </location>
</feature>
<evidence type="ECO:0000256" key="7">
    <source>
        <dbReference type="ARBA" id="ARBA00024033"/>
    </source>
</evidence>
<proteinExistence type="inferred from homology"/>
<dbReference type="Pfam" id="PF09594">
    <property type="entry name" value="GT87"/>
    <property type="match status" value="1"/>
</dbReference>
<evidence type="ECO:0000313" key="10">
    <source>
        <dbReference type="Proteomes" id="UP001499978"/>
    </source>
</evidence>
<evidence type="ECO:0000256" key="3">
    <source>
        <dbReference type="ARBA" id="ARBA00022679"/>
    </source>
</evidence>
<dbReference type="EMBL" id="BAAARY010000007">
    <property type="protein sequence ID" value="GAA2521905.1"/>
    <property type="molecule type" value="Genomic_DNA"/>
</dbReference>
<evidence type="ECO:0000256" key="1">
    <source>
        <dbReference type="ARBA" id="ARBA00004651"/>
    </source>
</evidence>
<evidence type="ECO:0000256" key="2">
    <source>
        <dbReference type="ARBA" id="ARBA00022475"/>
    </source>
</evidence>
<comment type="subcellular location">
    <subcellularLocation>
        <location evidence="1">Cell membrane</location>
        <topology evidence="1">Multi-pass membrane protein</topology>
    </subcellularLocation>
</comment>
<dbReference type="InterPro" id="IPR018584">
    <property type="entry name" value="GT87"/>
</dbReference>
<dbReference type="Proteomes" id="UP001499978">
    <property type="component" value="Unassembled WGS sequence"/>
</dbReference>
<comment type="similarity">
    <text evidence="7">Belongs to the glycosyltransferase 87 family.</text>
</comment>
<feature type="transmembrane region" description="Helical" evidence="8">
    <location>
        <begin position="30"/>
        <end position="48"/>
    </location>
</feature>
<evidence type="ECO:0000256" key="4">
    <source>
        <dbReference type="ARBA" id="ARBA00022692"/>
    </source>
</evidence>
<accession>A0ABN3NGV1</accession>
<name>A0ABN3NGV1_9ACTN</name>
<reference evidence="9 10" key="1">
    <citation type="journal article" date="2019" name="Int. J. Syst. Evol. Microbiol.">
        <title>The Global Catalogue of Microorganisms (GCM) 10K type strain sequencing project: providing services to taxonomists for standard genome sequencing and annotation.</title>
        <authorList>
            <consortium name="The Broad Institute Genomics Platform"/>
            <consortium name="The Broad Institute Genome Sequencing Center for Infectious Disease"/>
            <person name="Wu L."/>
            <person name="Ma J."/>
        </authorList>
    </citation>
    <scope>NUCLEOTIDE SEQUENCE [LARGE SCALE GENOMIC DNA]</scope>
    <source>
        <strain evidence="9 10">JCM 3367</strain>
    </source>
</reference>
<feature type="transmembrane region" description="Helical" evidence="8">
    <location>
        <begin position="108"/>
        <end position="126"/>
    </location>
</feature>
<feature type="transmembrane region" description="Helical" evidence="8">
    <location>
        <begin position="274"/>
        <end position="292"/>
    </location>
</feature>
<feature type="transmembrane region" description="Helical" evidence="8">
    <location>
        <begin position="343"/>
        <end position="363"/>
    </location>
</feature>
<feature type="transmembrane region" description="Helical" evidence="8">
    <location>
        <begin position="185"/>
        <end position="206"/>
    </location>
</feature>
<organism evidence="9 10">
    <name type="scientific">Pilimelia columellifera subsp. columellifera</name>
    <dbReference type="NCBI Taxonomy" id="706583"/>
    <lineage>
        <taxon>Bacteria</taxon>
        <taxon>Bacillati</taxon>
        <taxon>Actinomycetota</taxon>
        <taxon>Actinomycetes</taxon>
        <taxon>Micromonosporales</taxon>
        <taxon>Micromonosporaceae</taxon>
        <taxon>Pilimelia</taxon>
    </lineage>
</organism>
<keyword evidence="3" id="KW-0808">Transferase</keyword>
<keyword evidence="10" id="KW-1185">Reference proteome</keyword>
<keyword evidence="4 8" id="KW-0812">Transmembrane</keyword>
<sequence>MSVAARKGAVARAARRMLADDRRTALLARWLWAVAGVAFAVHTTVTLLRPARQQMSDLGVYIGSVNSWLSGRSLYDFAAVDGAPFTYPPFAGVLFLPTALLPAPVTRVLWLTATAAAIVALSLMAGRRLAPVGVPPALAGAATAAALALSAPVSSNVRFGQVSVLLVALVLADVAGVLPRPLRGVGVGVAAAVKLTPIIFILGFVVVRRWRPLAWRAAATFVVATAVTWWALPAESERFWLVELWHVERIGNLASTANQSLNGALLRLGLTDQVRVPTLAALGAVALALALARARRLAGQGRELPAMVVLGAASLVLSPVSWTHHGAWLVLAAGLAAAARWRWWWTASTLAVMTLPVATIPFPPFSEARLLLAAAVAVALPLGTHVGRGRECQAPSVMPLAASDGRSIALDQHVV</sequence>
<evidence type="ECO:0000256" key="6">
    <source>
        <dbReference type="ARBA" id="ARBA00023136"/>
    </source>
</evidence>